<proteinExistence type="predicted"/>
<dbReference type="Proteomes" id="UP000198858">
    <property type="component" value="Chromosome I"/>
</dbReference>
<dbReference type="RefSeq" id="WP_157717354.1">
    <property type="nucleotide sequence ID" value="NZ_LT629745.1"/>
</dbReference>
<evidence type="ECO:0000256" key="1">
    <source>
        <dbReference type="SAM" id="Phobius"/>
    </source>
</evidence>
<organism evidence="2 3">
    <name type="scientific">Christiangramia echinicola</name>
    <dbReference type="NCBI Taxonomy" id="279359"/>
    <lineage>
        <taxon>Bacteria</taxon>
        <taxon>Pseudomonadati</taxon>
        <taxon>Bacteroidota</taxon>
        <taxon>Flavobacteriia</taxon>
        <taxon>Flavobacteriales</taxon>
        <taxon>Flavobacteriaceae</taxon>
        <taxon>Christiangramia</taxon>
    </lineage>
</organism>
<keyword evidence="1" id="KW-0472">Membrane</keyword>
<name>A0A1H1L9B8_9FLAO</name>
<dbReference type="AlphaFoldDB" id="A0A1H1L9B8"/>
<reference evidence="2 3" key="1">
    <citation type="submission" date="2016-10" db="EMBL/GenBank/DDBJ databases">
        <authorList>
            <person name="Varghese N."/>
            <person name="Submissions S."/>
        </authorList>
    </citation>
    <scope>NUCLEOTIDE SEQUENCE [LARGE SCALE GENOMIC DNA]</scope>
    <source>
        <strain evidence="2 3">Mar_2010_102</strain>
    </source>
</reference>
<feature type="transmembrane region" description="Helical" evidence="1">
    <location>
        <begin position="82"/>
        <end position="100"/>
    </location>
</feature>
<evidence type="ECO:0000313" key="3">
    <source>
        <dbReference type="Proteomes" id="UP000198858"/>
    </source>
</evidence>
<accession>A0A1H1L9B8</accession>
<keyword evidence="1" id="KW-1133">Transmembrane helix</keyword>
<protein>
    <submittedName>
        <fullName evidence="2">Uncharacterized protein</fullName>
    </submittedName>
</protein>
<dbReference type="EMBL" id="LT629745">
    <property type="protein sequence ID" value="SDR71096.1"/>
    <property type="molecule type" value="Genomic_DNA"/>
</dbReference>
<evidence type="ECO:0000313" key="2">
    <source>
        <dbReference type="EMBL" id="SDR71096.1"/>
    </source>
</evidence>
<feature type="transmembrane region" description="Helical" evidence="1">
    <location>
        <begin position="50"/>
        <end position="70"/>
    </location>
</feature>
<gene>
    <name evidence="2" type="ORF">SAMN04488552_0643</name>
</gene>
<dbReference type="STRING" id="1250231.SAMN04488552_0643"/>
<sequence>MKQRKLINSRTFLIKDDGLEWTIRENFNYQSTFFEFEEMNFKKSTKLKKYNLALIILAVLSIIALILSLIPGGENEAFDSSTILIFAVLSGIFLVLTYFLRTDNIYIPTDRGAHIIMYNGLPNKKKFSEFLKTLKSEAKNNLIEKYSNENTDQEKLYLFLEERGLVEKKDKEKFGKNIKIVHNKIKGFGKD</sequence>
<keyword evidence="1" id="KW-0812">Transmembrane</keyword>
<keyword evidence="3" id="KW-1185">Reference proteome</keyword>